<keyword evidence="11" id="KW-1185">Reference proteome</keyword>
<dbReference type="Pfam" id="PF00270">
    <property type="entry name" value="DEAD"/>
    <property type="match status" value="1"/>
</dbReference>
<evidence type="ECO:0000256" key="4">
    <source>
        <dbReference type="ARBA" id="ARBA00022840"/>
    </source>
</evidence>
<name>A0A0R2LD13_9LACO</name>
<dbReference type="SMART" id="SM00487">
    <property type="entry name" value="DEXDc"/>
    <property type="match status" value="1"/>
</dbReference>
<protein>
    <submittedName>
        <fullName evidence="10">ATP-dependent RNA helicase</fullName>
    </submittedName>
</protein>
<keyword evidence="1 6" id="KW-0547">Nucleotide-binding</keyword>
<feature type="domain" description="Helicase C-terminal" evidence="9">
    <location>
        <begin position="227"/>
        <end position="370"/>
    </location>
</feature>
<feature type="compositionally biased region" description="Basic and acidic residues" evidence="7">
    <location>
        <begin position="368"/>
        <end position="394"/>
    </location>
</feature>
<comment type="caution">
    <text evidence="10">The sequence shown here is derived from an EMBL/GenBank/DDBJ whole genome shotgun (WGS) entry which is preliminary data.</text>
</comment>
<dbReference type="GO" id="GO:0003724">
    <property type="term" value="F:RNA helicase activity"/>
    <property type="evidence" value="ECO:0007669"/>
    <property type="project" value="TreeGrafter"/>
</dbReference>
<proteinExistence type="inferred from homology"/>
<evidence type="ECO:0000313" key="11">
    <source>
        <dbReference type="Proteomes" id="UP000051006"/>
    </source>
</evidence>
<evidence type="ECO:0000259" key="8">
    <source>
        <dbReference type="PROSITE" id="PS51192"/>
    </source>
</evidence>
<dbReference type="STRING" id="993692.IV57_GL001592"/>
<organism evidence="10 11">
    <name type="scientific">Companilactobacillus kimchiensis</name>
    <dbReference type="NCBI Taxonomy" id="993692"/>
    <lineage>
        <taxon>Bacteria</taxon>
        <taxon>Bacillati</taxon>
        <taxon>Bacillota</taxon>
        <taxon>Bacilli</taxon>
        <taxon>Lactobacillales</taxon>
        <taxon>Lactobacillaceae</taxon>
        <taxon>Companilactobacillus</taxon>
    </lineage>
</organism>
<feature type="compositionally biased region" description="Basic residues" evidence="7">
    <location>
        <begin position="395"/>
        <end position="418"/>
    </location>
</feature>
<feature type="region of interest" description="Disordered" evidence="7">
    <location>
        <begin position="368"/>
        <end position="418"/>
    </location>
</feature>
<accession>A0A0R2LD13</accession>
<dbReference type="GO" id="GO:0003676">
    <property type="term" value="F:nucleic acid binding"/>
    <property type="evidence" value="ECO:0007669"/>
    <property type="project" value="InterPro"/>
</dbReference>
<evidence type="ECO:0000313" key="10">
    <source>
        <dbReference type="EMBL" id="KRN97750.1"/>
    </source>
</evidence>
<dbReference type="CDD" id="cd18787">
    <property type="entry name" value="SF2_C_DEAD"/>
    <property type="match status" value="1"/>
</dbReference>
<evidence type="ECO:0000256" key="7">
    <source>
        <dbReference type="SAM" id="MobiDB-lite"/>
    </source>
</evidence>
<dbReference type="PROSITE" id="PS51192">
    <property type="entry name" value="HELICASE_ATP_BIND_1"/>
    <property type="match status" value="1"/>
</dbReference>
<dbReference type="InterPro" id="IPR044742">
    <property type="entry name" value="DEAD/DEAH_RhlB"/>
</dbReference>
<evidence type="ECO:0000256" key="1">
    <source>
        <dbReference type="ARBA" id="ARBA00022741"/>
    </source>
</evidence>
<comment type="similarity">
    <text evidence="5 6">Belongs to the DEAD box helicase family.</text>
</comment>
<dbReference type="EMBL" id="JQCF01000031">
    <property type="protein sequence ID" value="KRN97750.1"/>
    <property type="molecule type" value="Genomic_DNA"/>
</dbReference>
<evidence type="ECO:0000256" key="2">
    <source>
        <dbReference type="ARBA" id="ARBA00022801"/>
    </source>
</evidence>
<dbReference type="PATRIC" id="fig|993692.3.peg.1616"/>
<dbReference type="RefSeq" id="WP_057881619.1">
    <property type="nucleotide sequence ID" value="NZ_JQCF01000031.1"/>
</dbReference>
<dbReference type="InterPro" id="IPR000629">
    <property type="entry name" value="RNA-helicase_DEAD-box_CS"/>
</dbReference>
<dbReference type="InterPro" id="IPR027417">
    <property type="entry name" value="P-loop_NTPase"/>
</dbReference>
<dbReference type="InterPro" id="IPR001650">
    <property type="entry name" value="Helicase_C-like"/>
</dbReference>
<dbReference type="Proteomes" id="UP000051006">
    <property type="component" value="Unassembled WGS sequence"/>
</dbReference>
<dbReference type="SMART" id="SM00490">
    <property type="entry name" value="HELICc"/>
    <property type="match status" value="1"/>
</dbReference>
<dbReference type="InterPro" id="IPR050079">
    <property type="entry name" value="DEAD_box_RNA_helicase"/>
</dbReference>
<dbReference type="OrthoDB" id="9805696at2"/>
<dbReference type="PANTHER" id="PTHR47959">
    <property type="entry name" value="ATP-DEPENDENT RNA HELICASE RHLE-RELATED"/>
    <property type="match status" value="1"/>
</dbReference>
<keyword evidence="3 6" id="KW-0347">Helicase</keyword>
<dbReference type="SUPFAM" id="SSF52540">
    <property type="entry name" value="P-loop containing nucleoside triphosphate hydrolases"/>
    <property type="match status" value="1"/>
</dbReference>
<evidence type="ECO:0000259" key="9">
    <source>
        <dbReference type="PROSITE" id="PS51194"/>
    </source>
</evidence>
<evidence type="ECO:0000256" key="3">
    <source>
        <dbReference type="ARBA" id="ARBA00022806"/>
    </source>
</evidence>
<dbReference type="GO" id="GO:0016787">
    <property type="term" value="F:hydrolase activity"/>
    <property type="evidence" value="ECO:0007669"/>
    <property type="project" value="UniProtKB-KW"/>
</dbReference>
<dbReference type="InterPro" id="IPR011545">
    <property type="entry name" value="DEAD/DEAH_box_helicase_dom"/>
</dbReference>
<dbReference type="PANTHER" id="PTHR47959:SF1">
    <property type="entry name" value="ATP-DEPENDENT RNA HELICASE DBPA"/>
    <property type="match status" value="1"/>
</dbReference>
<dbReference type="InterPro" id="IPR014001">
    <property type="entry name" value="Helicase_ATP-bd"/>
</dbReference>
<evidence type="ECO:0000256" key="6">
    <source>
        <dbReference type="RuleBase" id="RU000492"/>
    </source>
</evidence>
<keyword evidence="4 6" id="KW-0067">ATP-binding</keyword>
<dbReference type="Gene3D" id="3.40.50.300">
    <property type="entry name" value="P-loop containing nucleotide triphosphate hydrolases"/>
    <property type="match status" value="2"/>
</dbReference>
<keyword evidence="2 6" id="KW-0378">Hydrolase</keyword>
<sequence>MEIPKLYQDYFKQNQFETLTKIQDAVYMPFKEGKDLVAMAPTGSGKTLGFVMPMLETLVPRDGLQVLILEPSQELAMQVRDVIQPLAKLVDCKVQALTGGANPTRQLKKLREKPEIVVATLGRLNELVEPRKVKLGKINTVIVDEADEMLNESKIESVRSTISQMPADVQMTFFSATGNDIFQDMHKWFGQEFLVIDQRHDTTYTAGIKHHFVDANNEFIKNAILRELAHNKKFLGIVFFSNSRSLHKTISDMNHNKTNFVALDSKMSSQQRKTALQLFSTKKVNLMLTTDVAARGMDIDDINMIINYSMPRDNNEYIHRSGRTGRMGKSGNVITFGNSHDMRNLQELVDADITKVYIDHEGKLSKKPVFDKVKRHDAPKENIKPKAKAKTDSKPKKRLRDQKNKGKRSFHKKQTKQD</sequence>
<dbReference type="AlphaFoldDB" id="A0A0R2LD13"/>
<dbReference type="GO" id="GO:0005524">
    <property type="term" value="F:ATP binding"/>
    <property type="evidence" value="ECO:0007669"/>
    <property type="project" value="UniProtKB-KW"/>
</dbReference>
<gene>
    <name evidence="10" type="ORF">IV57_GL001592</name>
</gene>
<evidence type="ECO:0000256" key="5">
    <source>
        <dbReference type="ARBA" id="ARBA00038437"/>
    </source>
</evidence>
<dbReference type="PROSITE" id="PS00039">
    <property type="entry name" value="DEAD_ATP_HELICASE"/>
    <property type="match status" value="1"/>
</dbReference>
<feature type="domain" description="Helicase ATP-binding" evidence="8">
    <location>
        <begin position="27"/>
        <end position="196"/>
    </location>
</feature>
<dbReference type="PROSITE" id="PS51194">
    <property type="entry name" value="HELICASE_CTER"/>
    <property type="match status" value="1"/>
</dbReference>
<dbReference type="GO" id="GO:0005829">
    <property type="term" value="C:cytosol"/>
    <property type="evidence" value="ECO:0007669"/>
    <property type="project" value="TreeGrafter"/>
</dbReference>
<reference evidence="10 11" key="1">
    <citation type="journal article" date="2015" name="Genome Announc.">
        <title>Expanding the biotechnology potential of lactobacilli through comparative genomics of 213 strains and associated genera.</title>
        <authorList>
            <person name="Sun Z."/>
            <person name="Harris H.M."/>
            <person name="McCann A."/>
            <person name="Guo C."/>
            <person name="Argimon S."/>
            <person name="Zhang W."/>
            <person name="Yang X."/>
            <person name="Jeffery I.B."/>
            <person name="Cooney J.C."/>
            <person name="Kagawa T.F."/>
            <person name="Liu W."/>
            <person name="Song Y."/>
            <person name="Salvetti E."/>
            <person name="Wrobel A."/>
            <person name="Rasinkangas P."/>
            <person name="Parkhill J."/>
            <person name="Rea M.C."/>
            <person name="O'Sullivan O."/>
            <person name="Ritari J."/>
            <person name="Douillard F.P."/>
            <person name="Paul Ross R."/>
            <person name="Yang R."/>
            <person name="Briner A.E."/>
            <person name="Felis G.E."/>
            <person name="de Vos W.M."/>
            <person name="Barrangou R."/>
            <person name="Klaenhammer T.R."/>
            <person name="Caufield P.W."/>
            <person name="Cui Y."/>
            <person name="Zhang H."/>
            <person name="O'Toole P.W."/>
        </authorList>
    </citation>
    <scope>NUCLEOTIDE SEQUENCE [LARGE SCALE GENOMIC DNA]</scope>
    <source>
        <strain evidence="10 11">DSM 24716</strain>
    </source>
</reference>
<dbReference type="Pfam" id="PF00271">
    <property type="entry name" value="Helicase_C"/>
    <property type="match status" value="1"/>
</dbReference>
<dbReference type="CDD" id="cd00268">
    <property type="entry name" value="DEADc"/>
    <property type="match status" value="1"/>
</dbReference>